<dbReference type="Pfam" id="PF11181">
    <property type="entry name" value="YflT"/>
    <property type="match status" value="1"/>
</dbReference>
<feature type="domain" description="General stress protein 17M-like" evidence="1">
    <location>
        <begin position="4"/>
        <end position="100"/>
    </location>
</feature>
<organism evidence="2 3">
    <name type="scientific">Lacicoccus qingdaonensis</name>
    <dbReference type="NCBI Taxonomy" id="576118"/>
    <lineage>
        <taxon>Bacteria</taxon>
        <taxon>Bacillati</taxon>
        <taxon>Bacillota</taxon>
        <taxon>Bacilli</taxon>
        <taxon>Bacillales</taxon>
        <taxon>Salinicoccaceae</taxon>
        <taxon>Lacicoccus</taxon>
    </lineage>
</organism>
<dbReference type="STRING" id="576118.SAMN05216216_105134"/>
<keyword evidence="3" id="KW-1185">Reference proteome</keyword>
<proteinExistence type="predicted"/>
<gene>
    <name evidence="2" type="ORF">SAMN05216216_105134</name>
</gene>
<sequence>MAKPFIKGYSNDEELQTDIEKLKSQNVGENDIYVISHDDERTKRIAKNVEINTIGANEMGIGDAVKGAFDKKGDQLRKQLENIGFSEAEAENYESEMDKGTVFLIVTRTDNVDTILAQ</sequence>
<reference evidence="3" key="1">
    <citation type="submission" date="2016-10" db="EMBL/GenBank/DDBJ databases">
        <authorList>
            <person name="Varghese N."/>
            <person name="Submissions S."/>
        </authorList>
    </citation>
    <scope>NUCLEOTIDE SEQUENCE [LARGE SCALE GENOMIC DNA]</scope>
    <source>
        <strain evidence="3">CGMCC 1.8895</strain>
    </source>
</reference>
<evidence type="ECO:0000313" key="3">
    <source>
        <dbReference type="Proteomes" id="UP000199008"/>
    </source>
</evidence>
<name>A0A1G9DCI4_9BACL</name>
<dbReference type="InterPro" id="IPR025889">
    <property type="entry name" value="GSP17M-like_dom"/>
</dbReference>
<dbReference type="EMBL" id="FNFY01000005">
    <property type="protein sequence ID" value="SDK61504.1"/>
    <property type="molecule type" value="Genomic_DNA"/>
</dbReference>
<protein>
    <submittedName>
        <fullName evidence="2">Heat induced stress protein YflT</fullName>
    </submittedName>
</protein>
<accession>A0A1G9DCI4</accession>
<dbReference type="Proteomes" id="UP000199008">
    <property type="component" value="Unassembled WGS sequence"/>
</dbReference>
<dbReference type="AlphaFoldDB" id="A0A1G9DCI4"/>
<evidence type="ECO:0000313" key="2">
    <source>
        <dbReference type="EMBL" id="SDK61504.1"/>
    </source>
</evidence>
<dbReference type="OrthoDB" id="2353304at2"/>
<evidence type="ECO:0000259" key="1">
    <source>
        <dbReference type="Pfam" id="PF11181"/>
    </source>
</evidence>
<dbReference type="RefSeq" id="WP_092985288.1">
    <property type="nucleotide sequence ID" value="NZ_FNFY01000005.1"/>
</dbReference>